<evidence type="ECO:0000259" key="2">
    <source>
        <dbReference type="Pfam" id="PF08268"/>
    </source>
</evidence>
<keyword evidence="4" id="KW-1185">Reference proteome</keyword>
<dbReference type="InterPro" id="IPR013187">
    <property type="entry name" value="F-box-assoc_dom_typ3"/>
</dbReference>
<name>A0A6D2LMG7_9BRAS</name>
<dbReference type="PANTHER" id="PTHR31111">
    <property type="entry name" value="BNAA05G37150D PROTEIN-RELATED"/>
    <property type="match status" value="1"/>
</dbReference>
<dbReference type="PANTHER" id="PTHR31111:SF130">
    <property type="entry name" value="F-BOX ASSOCIATED UBIQUITINATION EFFECTOR FAMILY PROTEIN"/>
    <property type="match status" value="1"/>
</dbReference>
<dbReference type="OrthoDB" id="1079144at2759"/>
<dbReference type="Pfam" id="PF08268">
    <property type="entry name" value="FBA_3"/>
    <property type="match status" value="1"/>
</dbReference>
<proteinExistence type="predicted"/>
<dbReference type="EMBL" id="CACVBM020001862">
    <property type="protein sequence ID" value="CAA7061255.1"/>
    <property type="molecule type" value="Genomic_DNA"/>
</dbReference>
<feature type="chain" id="PRO_5025381773" description="F-box associated beta-propeller type 3 domain-containing protein" evidence="1">
    <location>
        <begin position="17"/>
        <end position="332"/>
    </location>
</feature>
<reference evidence="3" key="1">
    <citation type="submission" date="2020-01" db="EMBL/GenBank/DDBJ databases">
        <authorList>
            <person name="Mishra B."/>
        </authorList>
    </citation>
    <scope>NUCLEOTIDE SEQUENCE [LARGE SCALE GENOMIC DNA]</scope>
</reference>
<evidence type="ECO:0000313" key="3">
    <source>
        <dbReference type="EMBL" id="CAA7061255.1"/>
    </source>
</evidence>
<organism evidence="3 4">
    <name type="scientific">Microthlaspi erraticum</name>
    <dbReference type="NCBI Taxonomy" id="1685480"/>
    <lineage>
        <taxon>Eukaryota</taxon>
        <taxon>Viridiplantae</taxon>
        <taxon>Streptophyta</taxon>
        <taxon>Embryophyta</taxon>
        <taxon>Tracheophyta</taxon>
        <taxon>Spermatophyta</taxon>
        <taxon>Magnoliopsida</taxon>
        <taxon>eudicotyledons</taxon>
        <taxon>Gunneridae</taxon>
        <taxon>Pentapetalae</taxon>
        <taxon>rosids</taxon>
        <taxon>malvids</taxon>
        <taxon>Brassicales</taxon>
        <taxon>Brassicaceae</taxon>
        <taxon>Coluteocarpeae</taxon>
        <taxon>Microthlaspi</taxon>
    </lineage>
</organism>
<dbReference type="Proteomes" id="UP000467841">
    <property type="component" value="Unassembled WGS sequence"/>
</dbReference>
<gene>
    <name evidence="3" type="ORF">MERR_LOCUS48491</name>
</gene>
<dbReference type="AlphaFoldDB" id="A0A6D2LMG7"/>
<dbReference type="InterPro" id="IPR017451">
    <property type="entry name" value="F-box-assoc_interact_dom"/>
</dbReference>
<protein>
    <recommendedName>
        <fullName evidence="2">F-box associated beta-propeller type 3 domain-containing protein</fullName>
    </recommendedName>
</protein>
<evidence type="ECO:0000313" key="4">
    <source>
        <dbReference type="Proteomes" id="UP000467841"/>
    </source>
</evidence>
<comment type="caution">
    <text evidence="3">The sequence shown here is derived from an EMBL/GenBank/DDBJ whole genome shotgun (WGS) entry which is preliminary data.</text>
</comment>
<evidence type="ECO:0000256" key="1">
    <source>
        <dbReference type="SAM" id="SignalP"/>
    </source>
</evidence>
<sequence>MVFYVLLSILHGVVLDQVIGSSASLFRRHSRKREWSFSSSPQPQNPNDKSSSLVVDVGFRLKFPEDTWSFFCGYVSGLICFRHESLSEEDEGTVHVICKPSTGQYEILPKLGRGRYINSSRSLLGLDPINKQFKVLSMVGDSFCHQTLTLGTGEKSWRKIQCPYPSSSKGICINGVLYYLTDYKKIVCFDVRSEVFKSIDKECEDDQLINYKGKLCVINNLKCAGEERSTLELRMCVLEDVEKQEWSKYHYTLRDSKFAFRDVSFVGVTARGEIVLSFSFHTCGAFYVFYFDPQTYTLQSFEIQGKEDEALAFGRNSVYAFLDHVEDLSVML</sequence>
<dbReference type="NCBIfam" id="TIGR01640">
    <property type="entry name" value="F_box_assoc_1"/>
    <property type="match status" value="1"/>
</dbReference>
<keyword evidence="1" id="KW-0732">Signal</keyword>
<feature type="signal peptide" evidence="1">
    <location>
        <begin position="1"/>
        <end position="16"/>
    </location>
</feature>
<feature type="domain" description="F-box associated beta-propeller type 3" evidence="2">
    <location>
        <begin position="30"/>
        <end position="325"/>
    </location>
</feature>
<accession>A0A6D2LMG7</accession>